<protein>
    <submittedName>
        <fullName evidence="1">Uncharacterized protein</fullName>
    </submittedName>
</protein>
<name>A0A0R0CP32_9GAMM</name>
<dbReference type="Proteomes" id="UP000052052">
    <property type="component" value="Unassembled WGS sequence"/>
</dbReference>
<sequence length="175" mass="20344">MSPQQAAIKAQMNYQPVEWPLRFERHNFGVRCYDTLSCSVWYGGMERGNHDAAPPSSKYGAGYLDNWNGSQIFDNFPPPAEVKWQTKDGQWHQAEIDIGEIFRDQMVRHNVPREEVADQPEGKIGSVANILLEVNDHTIRVYMRQRIPLKKQVPIAGQLRHDRRYDLILVKTYTY</sequence>
<accession>A0A0R0CP32</accession>
<proteinExistence type="predicted"/>
<evidence type="ECO:0000313" key="1">
    <source>
        <dbReference type="EMBL" id="KRG71741.1"/>
    </source>
</evidence>
<keyword evidence="2" id="KW-1185">Reference proteome</keyword>
<dbReference type="EMBL" id="LDJL01000002">
    <property type="protein sequence ID" value="KRG71741.1"/>
    <property type="molecule type" value="Genomic_DNA"/>
</dbReference>
<dbReference type="PATRIC" id="fig|344882.3.peg.1730"/>
<comment type="caution">
    <text evidence="1">The sequence shown here is derived from an EMBL/GenBank/DDBJ whole genome shotgun (WGS) entry which is preliminary data.</text>
</comment>
<dbReference type="AlphaFoldDB" id="A0A0R0CP32"/>
<evidence type="ECO:0000313" key="2">
    <source>
        <dbReference type="Proteomes" id="UP000052052"/>
    </source>
</evidence>
<gene>
    <name evidence="1" type="ORF">ABB29_02615</name>
</gene>
<reference evidence="1 2" key="1">
    <citation type="submission" date="2015-05" db="EMBL/GenBank/DDBJ databases">
        <title>Genome sequencing and analysis of members of genus Stenotrophomonas.</title>
        <authorList>
            <person name="Patil P.P."/>
            <person name="Midha S."/>
            <person name="Patil P.B."/>
        </authorList>
    </citation>
    <scope>NUCLEOTIDE SEQUENCE [LARGE SCALE GENOMIC DNA]</scope>
    <source>
        <strain evidence="1 2">DSM 21858</strain>
    </source>
</reference>
<organism evidence="1 2">
    <name type="scientific">Pseudoxanthomonas dokdonensis</name>
    <dbReference type="NCBI Taxonomy" id="344882"/>
    <lineage>
        <taxon>Bacteria</taxon>
        <taxon>Pseudomonadati</taxon>
        <taxon>Pseudomonadota</taxon>
        <taxon>Gammaproteobacteria</taxon>
        <taxon>Lysobacterales</taxon>
        <taxon>Lysobacteraceae</taxon>
        <taxon>Pseudoxanthomonas</taxon>
    </lineage>
</organism>